<protein>
    <submittedName>
        <fullName evidence="2">Uncharacterized protein</fullName>
    </submittedName>
</protein>
<dbReference type="Gene3D" id="2.50.20.10">
    <property type="entry name" value="Lipoprotein localisation LolA/LolB/LppX"/>
    <property type="match status" value="1"/>
</dbReference>
<proteinExistence type="predicted"/>
<organism evidence="2 3">
    <name type="scientific">Cecembia lonarensis (strain CCUG 58316 / KCTC 22772 / LW9)</name>
    <dbReference type="NCBI Taxonomy" id="1225176"/>
    <lineage>
        <taxon>Bacteria</taxon>
        <taxon>Pseudomonadati</taxon>
        <taxon>Bacteroidota</taxon>
        <taxon>Cytophagia</taxon>
        <taxon>Cytophagales</taxon>
        <taxon>Cyclobacteriaceae</taxon>
        <taxon>Cecembia</taxon>
    </lineage>
</organism>
<name>K1KZ67_CECL9</name>
<feature type="signal peptide" evidence="1">
    <location>
        <begin position="1"/>
        <end position="23"/>
    </location>
</feature>
<dbReference type="RefSeq" id="WP_009186650.1">
    <property type="nucleotide sequence ID" value="NZ_AMGM01000094.1"/>
</dbReference>
<accession>K1KZ67</accession>
<evidence type="ECO:0000313" key="2">
    <source>
        <dbReference type="EMBL" id="EKB47756.1"/>
    </source>
</evidence>
<dbReference type="EMBL" id="AMGM01000094">
    <property type="protein sequence ID" value="EKB47756.1"/>
    <property type="molecule type" value="Genomic_DNA"/>
</dbReference>
<evidence type="ECO:0000256" key="1">
    <source>
        <dbReference type="SAM" id="SignalP"/>
    </source>
</evidence>
<dbReference type="Proteomes" id="UP000004478">
    <property type="component" value="Unassembled WGS sequence"/>
</dbReference>
<dbReference type="AlphaFoldDB" id="K1KZ67"/>
<feature type="chain" id="PRO_5003847214" evidence="1">
    <location>
        <begin position="24"/>
        <end position="240"/>
    </location>
</feature>
<evidence type="ECO:0000313" key="3">
    <source>
        <dbReference type="Proteomes" id="UP000004478"/>
    </source>
</evidence>
<gene>
    <name evidence="2" type="ORF">B879_03635</name>
</gene>
<reference evidence="2 3" key="1">
    <citation type="journal article" date="2012" name="J. Bacteriol.">
        <title>Draft Genome Sequence of Cecembia lonarensis Strain LW9T, Isolated from Lonar Lake, a Haloalkaline Lake in India.</title>
        <authorList>
            <person name="Shivaji S."/>
            <person name="Ara S."/>
            <person name="Singh A."/>
            <person name="Pinnaka A.K."/>
        </authorList>
    </citation>
    <scope>NUCLEOTIDE SEQUENCE [LARGE SCALE GENOMIC DNA]</scope>
    <source>
        <strain evidence="2 3">LW9</strain>
    </source>
</reference>
<keyword evidence="1" id="KW-0732">Signal</keyword>
<comment type="caution">
    <text evidence="2">The sequence shown here is derived from an EMBL/GenBank/DDBJ whole genome shotgun (WGS) entry which is preliminary data.</text>
</comment>
<keyword evidence="3" id="KW-1185">Reference proteome</keyword>
<sequence>MKKSLKLFLVFMLSLSWVGTGYALSENPSNPTIENDAQEVIARYIAAVGGKEKVAQIKNSVMTMEAELQGMKIQIKGISDQVNGRLLQETIVMGNVASRTVLANGKGTMMAMGQESELPADMLQMMKVQTYVFPEEHYETLGYKVLHQGMDEIDGEAAHRLVITANNGFETVEYYSVASGLKLRTSSEATGDVTYSDYQEVEGIKYPMRMTIKNPMMPMALETKVVSIAFNQELSDEDFK</sequence>
<dbReference type="OrthoDB" id="9811314at2"/>